<organism evidence="1 2">
    <name type="scientific">Hydra vulgaris</name>
    <name type="common">Hydra</name>
    <name type="synonym">Hydra attenuata</name>
    <dbReference type="NCBI Taxonomy" id="6087"/>
    <lineage>
        <taxon>Eukaryota</taxon>
        <taxon>Metazoa</taxon>
        <taxon>Cnidaria</taxon>
        <taxon>Hydrozoa</taxon>
        <taxon>Hydroidolina</taxon>
        <taxon>Anthoathecata</taxon>
        <taxon>Aplanulata</taxon>
        <taxon>Hydridae</taxon>
        <taxon>Hydra</taxon>
    </lineage>
</organism>
<name>A0ABM4CV10_HYDVU</name>
<keyword evidence="1" id="KW-1185">Reference proteome</keyword>
<reference evidence="2" key="1">
    <citation type="submission" date="2025-08" db="UniProtKB">
        <authorList>
            <consortium name="RefSeq"/>
        </authorList>
    </citation>
    <scope>IDENTIFICATION</scope>
</reference>
<dbReference type="RefSeq" id="XP_065665776.1">
    <property type="nucleotide sequence ID" value="XM_065809704.1"/>
</dbReference>
<evidence type="ECO:0000313" key="1">
    <source>
        <dbReference type="Proteomes" id="UP001652625"/>
    </source>
</evidence>
<evidence type="ECO:0000313" key="2">
    <source>
        <dbReference type="RefSeq" id="XP_065665776.1"/>
    </source>
</evidence>
<sequence length="117" mass="13942">MNTTEVITKFDDKDLEFYERVLKPDGVPIEDFIAAYDMVMDSMKEKEVNVIDLTVEDNVTQVKDNVEKVEDEDSIDFKVTERKKKKRRSKSYKARNHKRKILYLLKKYGFDNQRVTL</sequence>
<dbReference type="Proteomes" id="UP001652625">
    <property type="component" value="Chromosome 11"/>
</dbReference>
<proteinExistence type="predicted"/>
<gene>
    <name evidence="2" type="primary">LOC136087236</name>
</gene>
<accession>A0ABM4CV10</accession>
<dbReference type="GeneID" id="136087236"/>
<protein>
    <submittedName>
        <fullName evidence="2">Uncharacterized protein LOC136087236</fullName>
    </submittedName>
</protein>